<comment type="caution">
    <text evidence="1">The sequence shown here is derived from an EMBL/GenBank/DDBJ whole genome shotgun (WGS) entry which is preliminary data.</text>
</comment>
<dbReference type="Proteomes" id="UP000314294">
    <property type="component" value="Unassembled WGS sequence"/>
</dbReference>
<evidence type="ECO:0000313" key="2">
    <source>
        <dbReference type="Proteomes" id="UP000314294"/>
    </source>
</evidence>
<keyword evidence="2" id="KW-1185">Reference proteome</keyword>
<dbReference type="AlphaFoldDB" id="A0A4Z2HZP4"/>
<sequence length="244" mass="27016">MIHDQIFKFPILIRQLYSEYRVASIEHQSAARGTYLWGEIPQHQPAAGPAGAVSTPDLTQRVLPGHNCSCERRAHLHTSSHVRVSRPWARPSELPPQVEEGLLLVRPGGGREGAALLRGPWGTFHSSWDKEDCPWEMGPGDQVDFMSDSLPSRGERGWGHGGQRMSDGQRWDVSVDVVDVGVHGGAAGDAARGHVGVILGVDVLKALPRHTWAELYTRDKMKRLIKDFKSNSRLFSPSHDFPTL</sequence>
<name>A0A4Z2HZP4_9TELE</name>
<organism evidence="1 2">
    <name type="scientific">Liparis tanakae</name>
    <name type="common">Tanaka's snailfish</name>
    <dbReference type="NCBI Taxonomy" id="230148"/>
    <lineage>
        <taxon>Eukaryota</taxon>
        <taxon>Metazoa</taxon>
        <taxon>Chordata</taxon>
        <taxon>Craniata</taxon>
        <taxon>Vertebrata</taxon>
        <taxon>Euteleostomi</taxon>
        <taxon>Actinopterygii</taxon>
        <taxon>Neopterygii</taxon>
        <taxon>Teleostei</taxon>
        <taxon>Neoteleostei</taxon>
        <taxon>Acanthomorphata</taxon>
        <taxon>Eupercaria</taxon>
        <taxon>Perciformes</taxon>
        <taxon>Cottioidei</taxon>
        <taxon>Cottales</taxon>
        <taxon>Liparidae</taxon>
        <taxon>Liparis</taxon>
    </lineage>
</organism>
<evidence type="ECO:0000313" key="1">
    <source>
        <dbReference type="EMBL" id="TNN71020.1"/>
    </source>
</evidence>
<reference evidence="1 2" key="1">
    <citation type="submission" date="2019-03" db="EMBL/GenBank/DDBJ databases">
        <title>First draft genome of Liparis tanakae, snailfish: a comprehensive survey of snailfish specific genes.</title>
        <authorList>
            <person name="Kim W."/>
            <person name="Song I."/>
            <person name="Jeong J.-H."/>
            <person name="Kim D."/>
            <person name="Kim S."/>
            <person name="Ryu S."/>
            <person name="Song J.Y."/>
            <person name="Lee S.K."/>
        </authorList>
    </citation>
    <scope>NUCLEOTIDE SEQUENCE [LARGE SCALE GENOMIC DNA]</scope>
    <source>
        <tissue evidence="1">Muscle</tissue>
    </source>
</reference>
<protein>
    <submittedName>
        <fullName evidence="1">Uncharacterized protein</fullName>
    </submittedName>
</protein>
<proteinExistence type="predicted"/>
<gene>
    <name evidence="1" type="ORF">EYF80_018836</name>
</gene>
<accession>A0A4Z2HZP4</accession>
<dbReference type="EMBL" id="SRLO01000156">
    <property type="protein sequence ID" value="TNN71020.1"/>
    <property type="molecule type" value="Genomic_DNA"/>
</dbReference>